<sequence>MNNPCADNTSTAEELESTLAVLEANLLGLSNSLRERDAAAMERQAEQLHQALATAVNRFAQAARNGSVPPALRLRLAHAGSQVAAQREALARATAALDRAIDVLLPGLNAGPVYGAGGLADRPSRGGMVRA</sequence>
<gene>
    <name evidence="2" type="ORF">SM757_11815</name>
</gene>
<evidence type="ECO:0000256" key="1">
    <source>
        <dbReference type="SAM" id="Coils"/>
    </source>
</evidence>
<keyword evidence="1" id="KW-0175">Coiled coil</keyword>
<organism evidence="2 3">
    <name type="scientific">Azohydromonas lata</name>
    <dbReference type="NCBI Taxonomy" id="45677"/>
    <lineage>
        <taxon>Bacteria</taxon>
        <taxon>Pseudomonadati</taxon>
        <taxon>Pseudomonadota</taxon>
        <taxon>Betaproteobacteria</taxon>
        <taxon>Burkholderiales</taxon>
        <taxon>Sphaerotilaceae</taxon>
        <taxon>Azohydromonas</taxon>
    </lineage>
</organism>
<dbReference type="EMBL" id="JAXOJX010000016">
    <property type="protein sequence ID" value="MDZ5457257.1"/>
    <property type="molecule type" value="Genomic_DNA"/>
</dbReference>
<reference evidence="2 3" key="1">
    <citation type="submission" date="2023-11" db="EMBL/GenBank/DDBJ databases">
        <title>Draft genome of Azohydromonas lata strain H1 (DSM1123), a polyhydroxyalkanoate producer.</title>
        <authorList>
            <person name="Traversa D."/>
            <person name="D'Addabbo P."/>
            <person name="Pazzani C."/>
            <person name="Manzari C."/>
            <person name="Chiara M."/>
            <person name="Scrascia M."/>
        </authorList>
    </citation>
    <scope>NUCLEOTIDE SEQUENCE [LARGE SCALE GENOMIC DNA]</scope>
    <source>
        <strain evidence="2 3">H1</strain>
    </source>
</reference>
<protein>
    <recommendedName>
        <fullName evidence="4">Flagellar protein FlgN</fullName>
    </recommendedName>
</protein>
<proteinExistence type="predicted"/>
<evidence type="ECO:0000313" key="3">
    <source>
        <dbReference type="Proteomes" id="UP001293718"/>
    </source>
</evidence>
<evidence type="ECO:0000313" key="2">
    <source>
        <dbReference type="EMBL" id="MDZ5457257.1"/>
    </source>
</evidence>
<name>A0ABU5IDR2_9BURK</name>
<evidence type="ECO:0008006" key="4">
    <source>
        <dbReference type="Google" id="ProtNLM"/>
    </source>
</evidence>
<dbReference type="RefSeq" id="WP_066332569.1">
    <property type="nucleotide sequence ID" value="NZ_JAXOJX010000016.1"/>
</dbReference>
<feature type="coiled-coil region" evidence="1">
    <location>
        <begin position="12"/>
        <end position="58"/>
    </location>
</feature>
<accession>A0ABU5IDR2</accession>
<comment type="caution">
    <text evidence="2">The sequence shown here is derived from an EMBL/GenBank/DDBJ whole genome shotgun (WGS) entry which is preliminary data.</text>
</comment>
<dbReference type="Proteomes" id="UP001293718">
    <property type="component" value="Unassembled WGS sequence"/>
</dbReference>
<keyword evidence="3" id="KW-1185">Reference proteome</keyword>